<dbReference type="Pfam" id="PF00072">
    <property type="entry name" value="Response_reg"/>
    <property type="match status" value="1"/>
</dbReference>
<keyword evidence="2" id="KW-0902">Two-component regulatory system</keyword>
<dbReference type="EMBL" id="CP036422">
    <property type="protein sequence ID" value="QFU75032.1"/>
    <property type="molecule type" value="Genomic_DNA"/>
</dbReference>
<dbReference type="Gene3D" id="3.40.50.2300">
    <property type="match status" value="1"/>
</dbReference>
<evidence type="ECO:0000256" key="3">
    <source>
        <dbReference type="PROSITE-ProRule" id="PRU00169"/>
    </source>
</evidence>
<feature type="modified residue" description="4-aspartylphosphate" evidence="3">
    <location>
        <position position="63"/>
    </location>
</feature>
<dbReference type="KEGG" id="halc:EY643_04875"/>
<protein>
    <submittedName>
        <fullName evidence="5">Response regulator</fullName>
    </submittedName>
</protein>
<dbReference type="InterPro" id="IPR050595">
    <property type="entry name" value="Bact_response_regulator"/>
</dbReference>
<organism evidence="5 6">
    <name type="scientific">Halioglobus maricola</name>
    <dbReference type="NCBI Taxonomy" id="2601894"/>
    <lineage>
        <taxon>Bacteria</taxon>
        <taxon>Pseudomonadati</taxon>
        <taxon>Pseudomonadota</taxon>
        <taxon>Gammaproteobacteria</taxon>
        <taxon>Cellvibrionales</taxon>
        <taxon>Halieaceae</taxon>
        <taxon>Halioglobus</taxon>
    </lineage>
</organism>
<evidence type="ECO:0000313" key="5">
    <source>
        <dbReference type="EMBL" id="QFU75032.1"/>
    </source>
</evidence>
<gene>
    <name evidence="5" type="ORF">EY643_04875</name>
</gene>
<proteinExistence type="predicted"/>
<dbReference type="PANTHER" id="PTHR44591:SF14">
    <property type="entry name" value="PROTEIN PILG"/>
    <property type="match status" value="1"/>
</dbReference>
<dbReference type="SUPFAM" id="SSF52172">
    <property type="entry name" value="CheY-like"/>
    <property type="match status" value="1"/>
</dbReference>
<dbReference type="PROSITE" id="PS50110">
    <property type="entry name" value="RESPONSE_REGULATORY"/>
    <property type="match status" value="1"/>
</dbReference>
<dbReference type="OrthoDB" id="9800897at2"/>
<dbReference type="InterPro" id="IPR001789">
    <property type="entry name" value="Sig_transdc_resp-reg_receiver"/>
</dbReference>
<evidence type="ECO:0000259" key="4">
    <source>
        <dbReference type="PROSITE" id="PS50110"/>
    </source>
</evidence>
<sequence length="138" mass="15321">MSEQTEEMDITGVKIAIVDDAKTIRMMMSHTLKGMGCEVESAEDGYKALGMLRRFKPDLIFLDITMPELDGYQTCTLIRNAEATRDTPVVMLSSSDGIFDIAKGQARGATAHVTKIPPESVLRRLIYTHTKQRKIASV</sequence>
<keyword evidence="1 3" id="KW-0597">Phosphoprotein</keyword>
<dbReference type="RefSeq" id="WP_152661138.1">
    <property type="nucleotide sequence ID" value="NZ_CP036422.1"/>
</dbReference>
<evidence type="ECO:0000313" key="6">
    <source>
        <dbReference type="Proteomes" id="UP000326287"/>
    </source>
</evidence>
<accession>A0A5P9NGY0</accession>
<dbReference type="InterPro" id="IPR011006">
    <property type="entry name" value="CheY-like_superfamily"/>
</dbReference>
<dbReference type="Proteomes" id="UP000326287">
    <property type="component" value="Chromosome"/>
</dbReference>
<keyword evidence="6" id="KW-1185">Reference proteome</keyword>
<reference evidence="5 6" key="1">
    <citation type="submission" date="2019-02" db="EMBL/GenBank/DDBJ databases">
        <authorList>
            <person name="Li S.-H."/>
        </authorList>
    </citation>
    <scope>NUCLEOTIDE SEQUENCE [LARGE SCALE GENOMIC DNA]</scope>
    <source>
        <strain evidence="5 6">IMCC14385</strain>
    </source>
</reference>
<dbReference type="AlphaFoldDB" id="A0A5P9NGY0"/>
<evidence type="ECO:0000256" key="1">
    <source>
        <dbReference type="ARBA" id="ARBA00022553"/>
    </source>
</evidence>
<feature type="domain" description="Response regulatory" evidence="4">
    <location>
        <begin position="14"/>
        <end position="130"/>
    </location>
</feature>
<name>A0A5P9NGY0_9GAMM</name>
<dbReference type="GO" id="GO:0000160">
    <property type="term" value="P:phosphorelay signal transduction system"/>
    <property type="evidence" value="ECO:0007669"/>
    <property type="project" value="UniProtKB-KW"/>
</dbReference>
<dbReference type="PANTHER" id="PTHR44591">
    <property type="entry name" value="STRESS RESPONSE REGULATOR PROTEIN 1"/>
    <property type="match status" value="1"/>
</dbReference>
<evidence type="ECO:0000256" key="2">
    <source>
        <dbReference type="ARBA" id="ARBA00023012"/>
    </source>
</evidence>
<dbReference type="SMART" id="SM00448">
    <property type="entry name" value="REC"/>
    <property type="match status" value="1"/>
</dbReference>